<keyword evidence="3" id="KW-0418">Kinase</keyword>
<dbReference type="Proteomes" id="UP000294689">
    <property type="component" value="Unassembled WGS sequence"/>
</dbReference>
<dbReference type="EMBL" id="SOBW01000011">
    <property type="protein sequence ID" value="TDU33758.1"/>
    <property type="molecule type" value="Genomic_DNA"/>
</dbReference>
<dbReference type="SUPFAM" id="SSF55874">
    <property type="entry name" value="ATPase domain of HSP90 chaperone/DNA topoisomerase II/histidine kinase"/>
    <property type="match status" value="1"/>
</dbReference>
<dbReference type="Pfam" id="PF13020">
    <property type="entry name" value="NOV_C"/>
    <property type="match status" value="1"/>
</dbReference>
<dbReference type="PANTHER" id="PTHR32387">
    <property type="entry name" value="WU:FJ29H11"/>
    <property type="match status" value="1"/>
</dbReference>
<reference evidence="3 4" key="1">
    <citation type="submission" date="2019-03" db="EMBL/GenBank/DDBJ databases">
        <title>Genomic Encyclopedia of Archaeal and Bacterial Type Strains, Phase II (KMG-II): from individual species to whole genera.</title>
        <authorList>
            <person name="Goeker M."/>
        </authorList>
    </citation>
    <scope>NUCLEOTIDE SEQUENCE [LARGE SCALE GENOMIC DNA]</scope>
    <source>
        <strain evidence="3 4">DSM 28135</strain>
    </source>
</reference>
<keyword evidence="4" id="KW-1185">Reference proteome</keyword>
<gene>
    <name evidence="3" type="ORF">BXY82_3055</name>
</gene>
<evidence type="ECO:0000259" key="2">
    <source>
        <dbReference type="Pfam" id="PF13020"/>
    </source>
</evidence>
<evidence type="ECO:0000256" key="1">
    <source>
        <dbReference type="SAM" id="MobiDB-lite"/>
    </source>
</evidence>
<dbReference type="RefSeq" id="WP_133759034.1">
    <property type="nucleotide sequence ID" value="NZ_SOBW01000011.1"/>
</dbReference>
<dbReference type="OrthoDB" id="7782105at2"/>
<proteinExistence type="predicted"/>
<dbReference type="GO" id="GO:0016301">
    <property type="term" value="F:kinase activity"/>
    <property type="evidence" value="ECO:0007669"/>
    <property type="project" value="UniProtKB-KW"/>
</dbReference>
<dbReference type="InterPro" id="IPR052957">
    <property type="entry name" value="Auxin_embryo_med"/>
</dbReference>
<evidence type="ECO:0000313" key="3">
    <source>
        <dbReference type="EMBL" id="TDU33758.1"/>
    </source>
</evidence>
<comment type="caution">
    <text evidence="3">The sequence shown here is derived from an EMBL/GenBank/DDBJ whole genome shotgun (WGS) entry which is preliminary data.</text>
</comment>
<name>A0A4R7PHI0_9FLAO</name>
<feature type="domain" description="Protein NO VEIN C-terminal" evidence="2">
    <location>
        <begin position="1406"/>
        <end position="1490"/>
    </location>
</feature>
<dbReference type="Gene3D" id="3.30.565.10">
    <property type="entry name" value="Histidine kinase-like ATPase, C-terminal domain"/>
    <property type="match status" value="1"/>
</dbReference>
<dbReference type="NCBIfam" id="NF047352">
    <property type="entry name" value="P_loop_sacsin"/>
    <property type="match status" value="1"/>
</dbReference>
<dbReference type="InterPro" id="IPR036890">
    <property type="entry name" value="HATPase_C_sf"/>
</dbReference>
<dbReference type="InterPro" id="IPR024975">
    <property type="entry name" value="NOV_C"/>
</dbReference>
<sequence length="1529" mass="177643">MLTKEQTIFAEDVLKLIEENRDTYKQVKRITADYRLEKGTTESYNGRQILELLQNADDAKTDTVFIELNRENHTLSISNNGDPFSAEEGIASLMIANTSSKKREFIGNKGLGFRSILNWVTEVKIKTKTDIVVFSKEIAKKEFNALPEEAQSKLIADNEDHLSEGEVPFAILAIPRLIENKEPSAYQTTIELKYITGNEEVIDGIESQLSLLAPEILLFLNHIKTIVVKDSKGVLDKSLSKVINESEAKVSINDATWNIMDSGDVLYNTEKGKEQYYRYKIAWKDDLSDVNSKFFTYFPTQERTHLPFLIHGTFNLDPTRNHLNDKKDNIHLLSEIAKSIGDIAENHIRKETSDWSSYKFLSVERENENEILTDFYKIIAGFKNTLEIFPCVDGSYCTYEDAVFYGDEFSDWVLRNKVESLFTDLIIPEDIEADLKYGSEYSEEGWQDILASVTEHIISIPERAQLIKLLTSWAFGKIHSSKNKTPLLIDNAGDPISEHNQAFMMNRKDIEKYFIPKAVEISFMSDGLYTELIKVFEEEIKEKRIENEHRSRPLKRLVSDIVNIGSNDITDVIRHIVSTSENKIKATEDNDDDKLKIVTEMVKSLFSIYQVNPDRRNSINLDVPLLNKNLEVSYGKDLFLGEGYDTGKTTAIIFKDIFDDANYVLDNDYWELEDNGVSYLDNFFLWLGVNRITKTKQITEQLHRDNENSFTKFVFNQTGWPENNSHKEYKVTEITNFESIVNHPNFSIEILVAWIISDGYISRQLSFDNEDTFSYSFHNKVTPVNDNPSYIYYQIAEKYLNGLNTKFIADLDFAKELGYNSINFEHQVFKALSINENKIIDVLHQLKVSRLFNDLEVDEVYSILQELSEIEPEEKYARKIYNLAFSFFKLKKDFDYANKVKDYKLLAKKSNKKEYISVDKVYYSDNSTLPSKIAEDFWVFDFPKRSGESQISKYFGVKTFKDVDLQIYQDSVRESVADVEFQKWFEKIKPYILTYRLSSIKDSIQKNEADELKKVDIKLVSSLRYAIENGESKSLLSGEFLPNPTSQGFYLCVEQNTTLEIVKDTPKVCEAFAEILCVLFKVNEHKDNYRTIFKDKNSLKDTIFTIEVNSLTEHYNQALELLGISRDESRFWSKVYELGNKDFPITVKDSDELAELVLNDFGFKISKQFKNINYADFNDQQSIEFLKAVTSELEIPISHLFDKDFNGIISYHKAQFETTIFDLKEDFNTSLWKHLNQYRELHKQLITFQEAYENLIHTKMIENVLLDNRFELELNYLDVLKEAVNKEFGIEIDKDVEVYTIKILPEYKVLLKENKINEVDIEEAEIRSLLYFKGNDNEILGYLANIKDINDNEDDFEPEEEETGEIIFSSSMKINPTISNGKNRKKGSWNHSDKDVKRNKISGKKAEQIVFNSLKKSEEIEKVEWVSSFSNTSDKSDNKHYDIRYKSIDNPNWKYLEVKSFNGSYFHLSRAEKNEAIKRNNDYEIALVIDGQVHILKDYFNEDVDFDNNDLFFASPSDYIISLQLKKEQ</sequence>
<organism evidence="3 4">
    <name type="scientific">Gelidibacter sediminis</name>
    <dbReference type="NCBI Taxonomy" id="1608710"/>
    <lineage>
        <taxon>Bacteria</taxon>
        <taxon>Pseudomonadati</taxon>
        <taxon>Bacteroidota</taxon>
        <taxon>Flavobacteriia</taxon>
        <taxon>Flavobacteriales</taxon>
        <taxon>Flavobacteriaceae</taxon>
        <taxon>Gelidibacter</taxon>
    </lineage>
</organism>
<dbReference type="PANTHER" id="PTHR32387:SF0">
    <property type="entry name" value="PROTEIN NO VEIN"/>
    <property type="match status" value="1"/>
</dbReference>
<feature type="region of interest" description="Disordered" evidence="1">
    <location>
        <begin position="1374"/>
        <end position="1397"/>
    </location>
</feature>
<accession>A0A4R7PHI0</accession>
<evidence type="ECO:0000313" key="4">
    <source>
        <dbReference type="Proteomes" id="UP000294689"/>
    </source>
</evidence>
<protein>
    <submittedName>
        <fullName evidence="3">Histidine kinase/DNA gyrase B/HSP90-like ATPase</fullName>
    </submittedName>
</protein>
<keyword evidence="3" id="KW-0808">Transferase</keyword>